<evidence type="ECO:0000313" key="2">
    <source>
        <dbReference type="Proteomes" id="UP001620339"/>
    </source>
</evidence>
<gene>
    <name evidence="1" type="ORF">ISP25_13610</name>
</gene>
<evidence type="ECO:0000313" key="1">
    <source>
        <dbReference type="EMBL" id="MFK2878112.1"/>
    </source>
</evidence>
<comment type="caution">
    <text evidence="1">The sequence shown here is derived from an EMBL/GenBank/DDBJ whole genome shotgun (WGS) entry which is preliminary data.</text>
</comment>
<dbReference type="RefSeq" id="WP_404614610.1">
    <property type="nucleotide sequence ID" value="NZ_JADIKK010000008.1"/>
</dbReference>
<reference evidence="1 2" key="1">
    <citation type="submission" date="2020-10" db="EMBL/GenBank/DDBJ databases">
        <title>Phylogeny of dyella-like bacteria.</title>
        <authorList>
            <person name="Fu J."/>
        </authorList>
    </citation>
    <scope>NUCLEOTIDE SEQUENCE [LARGE SCALE GENOMIC DNA]</scope>
    <source>
        <strain evidence="1 2">KACC 19113</strain>
    </source>
</reference>
<dbReference type="EMBL" id="JADIKK010000008">
    <property type="protein sequence ID" value="MFK2878112.1"/>
    <property type="molecule type" value="Genomic_DNA"/>
</dbReference>
<keyword evidence="2" id="KW-1185">Reference proteome</keyword>
<accession>A0ABW8J741</accession>
<proteinExistence type="predicted"/>
<sequence length="197" mass="22060">MIRQQLPCDTCLRSTSMHRSPRAQRGATIALAALAGAAGLFARTAPAQADTAPTLAPLAGFVGHWHCEGRFANGKPIRSSENFTIELGGQWLHMRHADEPPNRYLADSWWGYDKVAKHFTATVFDNFGGDRRYTSIGWARDTLTLENVATSGYLDRFAFQRHGDDAYRVTYTYRNRSGAWQLGDEQSCMRDAQMPRS</sequence>
<organism evidence="1 2">
    <name type="scientific">Rhodanobacter hydrolyticus</name>
    <dbReference type="NCBI Taxonomy" id="2250595"/>
    <lineage>
        <taxon>Bacteria</taxon>
        <taxon>Pseudomonadati</taxon>
        <taxon>Pseudomonadota</taxon>
        <taxon>Gammaproteobacteria</taxon>
        <taxon>Lysobacterales</taxon>
        <taxon>Rhodanobacteraceae</taxon>
        <taxon>Rhodanobacter</taxon>
    </lineage>
</organism>
<dbReference type="Proteomes" id="UP001620339">
    <property type="component" value="Unassembled WGS sequence"/>
</dbReference>
<protein>
    <submittedName>
        <fullName evidence="1">DUF1579 family protein</fullName>
    </submittedName>
</protein>
<name>A0ABW8J741_9GAMM</name>